<evidence type="ECO:0000256" key="1">
    <source>
        <dbReference type="SAM" id="MobiDB-lite"/>
    </source>
</evidence>
<evidence type="ECO:0000313" key="4">
    <source>
        <dbReference type="EMBL" id="KAK7337785.1"/>
    </source>
</evidence>
<keyword evidence="2" id="KW-1133">Transmembrane helix</keyword>
<dbReference type="InterPro" id="IPR029058">
    <property type="entry name" value="AB_hydrolase_fold"/>
</dbReference>
<dbReference type="Gene3D" id="3.40.50.1820">
    <property type="entry name" value="alpha/beta hydrolase"/>
    <property type="match status" value="1"/>
</dbReference>
<protein>
    <recommendedName>
        <fullName evidence="3">AB hydrolase-1 domain-containing protein</fullName>
    </recommendedName>
</protein>
<gene>
    <name evidence="4" type="ORF">VNO77_18372</name>
</gene>
<dbReference type="SUPFAM" id="SSF53474">
    <property type="entry name" value="alpha/beta-Hydrolases"/>
    <property type="match status" value="1"/>
</dbReference>
<keyword evidence="5" id="KW-1185">Reference proteome</keyword>
<name>A0AAN9LKP0_CANGL</name>
<evidence type="ECO:0000313" key="5">
    <source>
        <dbReference type="Proteomes" id="UP001367508"/>
    </source>
</evidence>
<dbReference type="Proteomes" id="UP001367508">
    <property type="component" value="Unassembled WGS sequence"/>
</dbReference>
<sequence>MDEEGGLDGFDIEGAEVGQGGEVNAREEYVGGLIDIGGEVAPNGIGGLDSGAKVYGVKELRVVGLKLLLSSRESVVGSSLNGLSIVDMSVSNAVVVRPVTRAAIGSGKVGGVIMAINTEEAEEQEATPSQIPPTKPRKSKSPSTSTPTHPPTNNPFPFWFYFTVFISLITLVFVFTSSLSPQDTKTWFLSLPTSLRQHFSEGRIIKVQPHPNQPPLEVFTLEEGPTASENVVILHGQGLSSYSYRQVINFLGSKGVHVIAIDLPGNGFSDKTFEDSVEGMNGILGRFRYVYSEIQEKGIFWAFDQMVETGQIPYEEILARMSKRKVRKPIDFGPQEMGTVLGQVIDTMGLAPIHLVLHDSALGLSANWISERPELVRSVTLIDTAASTVGAFPIWVLEVPVIREVVVGVSLVYTKVVNLCCSKRIRGSDADAQRVLLKGRDGRRAVVAVGKNLNSSFDLAEWGGSDGLKDMPMQVMWSAGWSEEWSHEGNRVAAALPQATFVTHSGGRWAQEDVAVEIAEKISQFVLSLPKSVRKVEQESIPDHIQKMLDEAKSNGHDHHHHHSHDHGHDHYGDAHIHGANYMDAYGLGQGPHGW</sequence>
<feature type="domain" description="AB hydrolase-1" evidence="3">
    <location>
        <begin position="231"/>
        <end position="391"/>
    </location>
</feature>
<comment type="caution">
    <text evidence="4">The sequence shown here is derived from an EMBL/GenBank/DDBJ whole genome shotgun (WGS) entry which is preliminary data.</text>
</comment>
<dbReference type="AlphaFoldDB" id="A0AAN9LKP0"/>
<dbReference type="InterPro" id="IPR000073">
    <property type="entry name" value="AB_hydrolase_1"/>
</dbReference>
<evidence type="ECO:0000259" key="3">
    <source>
        <dbReference type="Pfam" id="PF00561"/>
    </source>
</evidence>
<reference evidence="4 5" key="1">
    <citation type="submission" date="2024-01" db="EMBL/GenBank/DDBJ databases">
        <title>The genomes of 5 underutilized Papilionoideae crops provide insights into root nodulation and disease resistanc.</title>
        <authorList>
            <person name="Jiang F."/>
        </authorList>
    </citation>
    <scope>NUCLEOTIDE SEQUENCE [LARGE SCALE GENOMIC DNA]</scope>
    <source>
        <strain evidence="4">LVBAO_FW01</strain>
        <tissue evidence="4">Leaves</tissue>
    </source>
</reference>
<evidence type="ECO:0000256" key="2">
    <source>
        <dbReference type="SAM" id="Phobius"/>
    </source>
</evidence>
<feature type="region of interest" description="Disordered" evidence="1">
    <location>
        <begin position="119"/>
        <end position="150"/>
    </location>
</feature>
<accession>A0AAN9LKP0</accession>
<feature type="region of interest" description="Disordered" evidence="1">
    <location>
        <begin position="553"/>
        <end position="574"/>
    </location>
</feature>
<dbReference type="Pfam" id="PF00561">
    <property type="entry name" value="Abhydrolase_1"/>
    <property type="match status" value="1"/>
</dbReference>
<organism evidence="4 5">
    <name type="scientific">Canavalia gladiata</name>
    <name type="common">Sword bean</name>
    <name type="synonym">Dolichos gladiatus</name>
    <dbReference type="NCBI Taxonomy" id="3824"/>
    <lineage>
        <taxon>Eukaryota</taxon>
        <taxon>Viridiplantae</taxon>
        <taxon>Streptophyta</taxon>
        <taxon>Embryophyta</taxon>
        <taxon>Tracheophyta</taxon>
        <taxon>Spermatophyta</taxon>
        <taxon>Magnoliopsida</taxon>
        <taxon>eudicotyledons</taxon>
        <taxon>Gunneridae</taxon>
        <taxon>Pentapetalae</taxon>
        <taxon>rosids</taxon>
        <taxon>fabids</taxon>
        <taxon>Fabales</taxon>
        <taxon>Fabaceae</taxon>
        <taxon>Papilionoideae</taxon>
        <taxon>50 kb inversion clade</taxon>
        <taxon>NPAAA clade</taxon>
        <taxon>indigoferoid/millettioid clade</taxon>
        <taxon>Phaseoleae</taxon>
        <taxon>Canavalia</taxon>
    </lineage>
</organism>
<dbReference type="EMBL" id="JAYMYQ010000004">
    <property type="protein sequence ID" value="KAK7337785.1"/>
    <property type="molecule type" value="Genomic_DNA"/>
</dbReference>
<dbReference type="PANTHER" id="PTHR43689:SF8">
    <property type="entry name" value="ALPHA_BETA-HYDROLASES SUPERFAMILY PROTEIN"/>
    <property type="match status" value="1"/>
</dbReference>
<proteinExistence type="predicted"/>
<feature type="transmembrane region" description="Helical" evidence="2">
    <location>
        <begin position="158"/>
        <end position="179"/>
    </location>
</feature>
<keyword evidence="2" id="KW-0812">Transmembrane</keyword>
<dbReference type="PANTHER" id="PTHR43689">
    <property type="entry name" value="HYDROLASE"/>
    <property type="match status" value="1"/>
</dbReference>
<keyword evidence="2" id="KW-0472">Membrane</keyword>